<protein>
    <submittedName>
        <fullName evidence="2">Uncharacterized protein</fullName>
    </submittedName>
</protein>
<gene>
    <name evidence="2" type="ORF">NCTC6179_00657</name>
</gene>
<keyword evidence="1" id="KW-0812">Transmembrane</keyword>
<keyword evidence="1" id="KW-1133">Transmembrane helix</keyword>
<evidence type="ECO:0000313" key="3">
    <source>
        <dbReference type="Proteomes" id="UP000249571"/>
    </source>
</evidence>
<feature type="transmembrane region" description="Helical" evidence="1">
    <location>
        <begin position="7"/>
        <end position="28"/>
    </location>
</feature>
<sequence length="38" mass="4472">MINVNNNALLIFFMTASFLIFYFVLVLYNGFDGFEFLL</sequence>
<accession>A0A9X8SYJ8</accession>
<proteinExistence type="predicted"/>
<name>A0A9X8SYJ8_STREQ</name>
<evidence type="ECO:0000313" key="2">
    <source>
        <dbReference type="EMBL" id="SQF66495.1"/>
    </source>
</evidence>
<keyword evidence="1" id="KW-0472">Membrane</keyword>
<dbReference type="AlphaFoldDB" id="A0A9X8SYJ8"/>
<dbReference type="EMBL" id="LS483361">
    <property type="protein sequence ID" value="SQF66495.1"/>
    <property type="molecule type" value="Genomic_DNA"/>
</dbReference>
<evidence type="ECO:0000256" key="1">
    <source>
        <dbReference type="SAM" id="Phobius"/>
    </source>
</evidence>
<organism evidence="2 3">
    <name type="scientific">Streptococcus dysgalactiae subsp. equisimilis</name>
    <name type="common">Streptococcus equisimilis</name>
    <dbReference type="NCBI Taxonomy" id="119602"/>
    <lineage>
        <taxon>Bacteria</taxon>
        <taxon>Bacillati</taxon>
        <taxon>Bacillota</taxon>
        <taxon>Bacilli</taxon>
        <taxon>Lactobacillales</taxon>
        <taxon>Streptococcaceae</taxon>
        <taxon>Streptococcus</taxon>
    </lineage>
</organism>
<reference evidence="2 3" key="1">
    <citation type="submission" date="2018-06" db="EMBL/GenBank/DDBJ databases">
        <authorList>
            <consortium name="Pathogen Informatics"/>
            <person name="Doyle S."/>
        </authorList>
    </citation>
    <scope>NUCLEOTIDE SEQUENCE [LARGE SCALE GENOMIC DNA]</scope>
    <source>
        <strain evidence="2 3">NCTC6179</strain>
    </source>
</reference>
<dbReference type="Proteomes" id="UP000249571">
    <property type="component" value="Chromosome 1"/>
</dbReference>